<dbReference type="STRING" id="1849968.A8C32_06055"/>
<dbReference type="OrthoDB" id="1430532at2"/>
<dbReference type="RefSeq" id="WP_069831442.1">
    <property type="nucleotide sequence ID" value="NZ_MDJD01000054.1"/>
</dbReference>
<comment type="caution">
    <text evidence="1">The sequence shown here is derived from an EMBL/GenBank/DDBJ whole genome shotgun (WGS) entry which is preliminary data.</text>
</comment>
<organism evidence="1 2">
    <name type="scientific">Flavivirga aquatica</name>
    <dbReference type="NCBI Taxonomy" id="1849968"/>
    <lineage>
        <taxon>Bacteria</taxon>
        <taxon>Pseudomonadati</taxon>
        <taxon>Bacteroidota</taxon>
        <taxon>Flavobacteriia</taxon>
        <taxon>Flavobacteriales</taxon>
        <taxon>Flavobacteriaceae</taxon>
        <taxon>Flavivirga</taxon>
    </lineage>
</organism>
<name>A0A1E5SI17_9FLAO</name>
<proteinExistence type="predicted"/>
<protein>
    <submittedName>
        <fullName evidence="1">Uncharacterized protein</fullName>
    </submittedName>
</protein>
<evidence type="ECO:0000313" key="2">
    <source>
        <dbReference type="Proteomes" id="UP000095713"/>
    </source>
</evidence>
<gene>
    <name evidence="1" type="ORF">A8C32_06055</name>
</gene>
<dbReference type="InterPro" id="IPR054207">
    <property type="entry name" value="DUF6913"/>
</dbReference>
<sequence length="173" mass="20327">MILKGFKEKSNIKYLNKLLSKRQLNVNENKVESIGVILNIEEFNDYESFRILAEDLQIHSNKLKVIAFSENLNQATSIWNDCFNVKDFGWNGIVKNPDLQLFLDTEFDVLINYYEKEILELKLITALSKAKFKIGILQTDERLNDLIVKIPLKEFNIFKSEMFKYLTILNKIK</sequence>
<dbReference type="Proteomes" id="UP000095713">
    <property type="component" value="Unassembled WGS sequence"/>
</dbReference>
<evidence type="ECO:0000313" key="1">
    <source>
        <dbReference type="EMBL" id="OEJ98758.1"/>
    </source>
</evidence>
<accession>A0A1E5SI17</accession>
<dbReference type="EMBL" id="MDJD01000054">
    <property type="protein sequence ID" value="OEJ98758.1"/>
    <property type="molecule type" value="Genomic_DNA"/>
</dbReference>
<reference evidence="1 2" key="1">
    <citation type="submission" date="2016-05" db="EMBL/GenBank/DDBJ databases">
        <title>Draft Genome Sequence of Algibacter sp. Strain SK-16 Isolated from the Surface Water of Aburatsubo Inlet.</title>
        <authorList>
            <person name="Wong S.-K."/>
            <person name="Yoshizawa S."/>
            <person name="Nakajima Y."/>
            <person name="Ogura Y."/>
            <person name="Tetsuya H."/>
            <person name="Hamasaki K."/>
        </authorList>
    </citation>
    <scope>NUCLEOTIDE SEQUENCE [LARGE SCALE GENOMIC DNA]</scope>
    <source>
        <strain evidence="1 2">SK-16</strain>
    </source>
</reference>
<dbReference type="Pfam" id="PF21857">
    <property type="entry name" value="DUF6913"/>
    <property type="match status" value="1"/>
</dbReference>
<keyword evidence="2" id="KW-1185">Reference proteome</keyword>
<dbReference type="AlphaFoldDB" id="A0A1E5SI17"/>